<evidence type="ECO:0000256" key="3">
    <source>
        <dbReference type="ARBA" id="ARBA00022833"/>
    </source>
</evidence>
<dbReference type="Gene3D" id="1.20.120.910">
    <property type="entry name" value="DksA, coiled-coil domain"/>
    <property type="match status" value="1"/>
</dbReference>
<name>A0ABV5TVN0_9ACTN</name>
<evidence type="ECO:0000256" key="5">
    <source>
        <dbReference type="SAM" id="MobiDB-lite"/>
    </source>
</evidence>
<feature type="domain" description="Zinc finger DksA/TraR C4-type" evidence="6">
    <location>
        <begin position="75"/>
        <end position="110"/>
    </location>
</feature>
<dbReference type="Pfam" id="PF01258">
    <property type="entry name" value="zf-dskA_traR"/>
    <property type="match status" value="1"/>
</dbReference>
<evidence type="ECO:0000256" key="2">
    <source>
        <dbReference type="ARBA" id="ARBA00022771"/>
    </source>
</evidence>
<protein>
    <submittedName>
        <fullName evidence="7">TraR/DksA family transcriptional regulator</fullName>
    </submittedName>
</protein>
<comment type="caution">
    <text evidence="7">The sequence shown here is derived from an EMBL/GenBank/DDBJ whole genome shotgun (WGS) entry which is preliminary data.</text>
</comment>
<keyword evidence="2" id="KW-0863">Zinc-finger</keyword>
<dbReference type="InterPro" id="IPR000962">
    <property type="entry name" value="Znf_DskA_TraR"/>
</dbReference>
<keyword evidence="1" id="KW-0479">Metal-binding</keyword>
<gene>
    <name evidence="7" type="ORF">ACFFRH_39740</name>
</gene>
<dbReference type="RefSeq" id="WP_344749360.1">
    <property type="nucleotide sequence ID" value="NZ_BAAAWW010000192.1"/>
</dbReference>
<evidence type="ECO:0000313" key="7">
    <source>
        <dbReference type="EMBL" id="MFB9681648.1"/>
    </source>
</evidence>
<evidence type="ECO:0000256" key="1">
    <source>
        <dbReference type="ARBA" id="ARBA00022723"/>
    </source>
</evidence>
<feature type="zinc finger region" description="dksA C4-type" evidence="4">
    <location>
        <begin position="80"/>
        <end position="104"/>
    </location>
</feature>
<dbReference type="SUPFAM" id="SSF57716">
    <property type="entry name" value="Glucocorticoid receptor-like (DNA-binding domain)"/>
    <property type="match status" value="1"/>
</dbReference>
<organism evidence="7 8">
    <name type="scientific">Streptosporangium vulgare</name>
    <dbReference type="NCBI Taxonomy" id="46190"/>
    <lineage>
        <taxon>Bacteria</taxon>
        <taxon>Bacillati</taxon>
        <taxon>Actinomycetota</taxon>
        <taxon>Actinomycetes</taxon>
        <taxon>Streptosporangiales</taxon>
        <taxon>Streptosporangiaceae</taxon>
        <taxon>Streptosporangium</taxon>
    </lineage>
</organism>
<keyword evidence="3" id="KW-0862">Zinc</keyword>
<dbReference type="PANTHER" id="PTHR33823:SF2">
    <property type="entry name" value="RNA POLYMERASE-BINDING TRANSCRIPTION FACTOR DKSA"/>
    <property type="match status" value="1"/>
</dbReference>
<dbReference type="Proteomes" id="UP001589610">
    <property type="component" value="Unassembled WGS sequence"/>
</dbReference>
<sequence>MDVATARERLKSMLAELDRSIGVLRGDSLAVRERDRSPADGGSDLTDSDRNRALLEVATRHRHSVLEALRRMDEGGYGLCVDCGAPVPESRLEARPEAARCVPCQSRRERRR</sequence>
<evidence type="ECO:0000256" key="4">
    <source>
        <dbReference type="PROSITE-ProRule" id="PRU00510"/>
    </source>
</evidence>
<accession>A0ABV5TVN0</accession>
<keyword evidence="8" id="KW-1185">Reference proteome</keyword>
<reference evidence="7 8" key="1">
    <citation type="submission" date="2024-09" db="EMBL/GenBank/DDBJ databases">
        <authorList>
            <person name="Sun Q."/>
            <person name="Mori K."/>
        </authorList>
    </citation>
    <scope>NUCLEOTIDE SEQUENCE [LARGE SCALE GENOMIC DNA]</scope>
    <source>
        <strain evidence="7 8">JCM 3028</strain>
    </source>
</reference>
<dbReference type="PROSITE" id="PS51128">
    <property type="entry name" value="ZF_DKSA_2"/>
    <property type="match status" value="1"/>
</dbReference>
<dbReference type="PANTHER" id="PTHR33823">
    <property type="entry name" value="RNA POLYMERASE-BINDING TRANSCRIPTION FACTOR DKSA-RELATED"/>
    <property type="match status" value="1"/>
</dbReference>
<evidence type="ECO:0000313" key="8">
    <source>
        <dbReference type="Proteomes" id="UP001589610"/>
    </source>
</evidence>
<proteinExistence type="predicted"/>
<feature type="region of interest" description="Disordered" evidence="5">
    <location>
        <begin position="30"/>
        <end position="49"/>
    </location>
</feature>
<dbReference type="EMBL" id="JBHMBS010000036">
    <property type="protein sequence ID" value="MFB9681648.1"/>
    <property type="molecule type" value="Genomic_DNA"/>
</dbReference>
<evidence type="ECO:0000259" key="6">
    <source>
        <dbReference type="Pfam" id="PF01258"/>
    </source>
</evidence>